<proteinExistence type="predicted"/>
<gene>
    <name evidence="1" type="ORF">BC938DRAFT_481032</name>
</gene>
<accession>A0A433QH18</accession>
<comment type="caution">
    <text evidence="1">The sequence shown here is derived from an EMBL/GenBank/DDBJ whole genome shotgun (WGS) entry which is preliminary data.</text>
</comment>
<reference evidence="1 2" key="1">
    <citation type="journal article" date="2018" name="New Phytol.">
        <title>Phylogenomics of Endogonaceae and evolution of mycorrhizas within Mucoromycota.</title>
        <authorList>
            <person name="Chang Y."/>
            <person name="Desiro A."/>
            <person name="Na H."/>
            <person name="Sandor L."/>
            <person name="Lipzen A."/>
            <person name="Clum A."/>
            <person name="Barry K."/>
            <person name="Grigoriev I.V."/>
            <person name="Martin F.M."/>
            <person name="Stajich J.E."/>
            <person name="Smith M.E."/>
            <person name="Bonito G."/>
            <person name="Spatafora J.W."/>
        </authorList>
    </citation>
    <scope>NUCLEOTIDE SEQUENCE [LARGE SCALE GENOMIC DNA]</scope>
    <source>
        <strain evidence="1 2">AD002</strain>
    </source>
</reference>
<organism evidence="1 2">
    <name type="scientific">Jimgerdemannia flammicorona</name>
    <dbReference type="NCBI Taxonomy" id="994334"/>
    <lineage>
        <taxon>Eukaryota</taxon>
        <taxon>Fungi</taxon>
        <taxon>Fungi incertae sedis</taxon>
        <taxon>Mucoromycota</taxon>
        <taxon>Mucoromycotina</taxon>
        <taxon>Endogonomycetes</taxon>
        <taxon>Endogonales</taxon>
        <taxon>Endogonaceae</taxon>
        <taxon>Jimgerdemannia</taxon>
    </lineage>
</organism>
<name>A0A433QH18_9FUNG</name>
<dbReference type="AlphaFoldDB" id="A0A433QH18"/>
<sequence>MPHDLDRRRPQHMILLIAKRLTRRDNNRVACVDAEWVKVLHVADGNAVVGSVADDLVLDLFPALHRPLDQQLWRQRERLGCQGVKLRWVVGKA</sequence>
<keyword evidence="2" id="KW-1185">Reference proteome</keyword>
<evidence type="ECO:0000313" key="1">
    <source>
        <dbReference type="EMBL" id="RUS29120.1"/>
    </source>
</evidence>
<evidence type="ECO:0000313" key="2">
    <source>
        <dbReference type="Proteomes" id="UP000274822"/>
    </source>
</evidence>
<dbReference type="Proteomes" id="UP000274822">
    <property type="component" value="Unassembled WGS sequence"/>
</dbReference>
<protein>
    <submittedName>
        <fullName evidence="1">Uncharacterized protein</fullName>
    </submittedName>
</protein>
<dbReference type="EMBL" id="RBNJ01005604">
    <property type="protein sequence ID" value="RUS29120.1"/>
    <property type="molecule type" value="Genomic_DNA"/>
</dbReference>